<keyword evidence="2" id="KW-1185">Reference proteome</keyword>
<organism evidence="1 2">
    <name type="scientific">Pseudodesulfovibrio methanolicus</name>
    <dbReference type="NCBI Taxonomy" id="3126690"/>
    <lineage>
        <taxon>Bacteria</taxon>
        <taxon>Pseudomonadati</taxon>
        <taxon>Thermodesulfobacteriota</taxon>
        <taxon>Desulfovibrionia</taxon>
        <taxon>Desulfovibrionales</taxon>
        <taxon>Desulfovibrionaceae</taxon>
    </lineage>
</organism>
<sequence>MERSEFYEERSKRLAAGMTNWGAASPVKVQAAKESADGHFCYVKTKAGMFGEAVSYCFEADDGWFWVGNYEYESAVEFCPFCGAQSRP</sequence>
<protein>
    <submittedName>
        <fullName evidence="1">Uncharacterized protein</fullName>
    </submittedName>
</protein>
<dbReference type="RefSeq" id="WP_338667351.1">
    <property type="nucleotide sequence ID" value="NZ_CP146609.1"/>
</dbReference>
<dbReference type="EMBL" id="CP146609">
    <property type="protein sequence ID" value="WWX21687.1"/>
    <property type="molecule type" value="Genomic_DNA"/>
</dbReference>
<accession>A0ABZ2ISK0</accession>
<proteinExistence type="predicted"/>
<evidence type="ECO:0000313" key="1">
    <source>
        <dbReference type="EMBL" id="WWX21687.1"/>
    </source>
</evidence>
<gene>
    <name evidence="1" type="ORF">V8V93_14715</name>
</gene>
<evidence type="ECO:0000313" key="2">
    <source>
        <dbReference type="Proteomes" id="UP001385389"/>
    </source>
</evidence>
<reference evidence="1 2" key="1">
    <citation type="submission" date="2024-03" db="EMBL/GenBank/DDBJ databases">
        <title>Phenotype and Genome Characterization of a Sulfate-Reducing Bacterium Pseudodesulfovibrio sp. strain 5S69, isolated from Petroleum Reservoir in Tatarstan (Russia).</title>
        <authorList>
            <person name="Bidzhieva S.K."/>
            <person name="Kadnikov V."/>
            <person name="Tourova T.P."/>
            <person name="Samigullina S.R."/>
            <person name="Sokolova D.S."/>
            <person name="Poltaraus A.B."/>
            <person name="Avtukh A.N."/>
            <person name="Tereshina V.M."/>
            <person name="Mardanov A.V."/>
            <person name="Nazina T.N."/>
        </authorList>
    </citation>
    <scope>NUCLEOTIDE SEQUENCE [LARGE SCALE GENOMIC DNA]</scope>
    <source>
        <strain evidence="1 2">5S69</strain>
    </source>
</reference>
<dbReference type="Proteomes" id="UP001385389">
    <property type="component" value="Chromosome"/>
</dbReference>
<name>A0ABZ2ISK0_9BACT</name>